<dbReference type="Proteomes" id="UP000654075">
    <property type="component" value="Unassembled WGS sequence"/>
</dbReference>
<reference evidence="2" key="1">
    <citation type="submission" date="2021-02" db="EMBL/GenBank/DDBJ databases">
        <authorList>
            <person name="Dougan E. K."/>
            <person name="Rhodes N."/>
            <person name="Thang M."/>
            <person name="Chan C."/>
        </authorList>
    </citation>
    <scope>NUCLEOTIDE SEQUENCE</scope>
</reference>
<organism evidence="2 3">
    <name type="scientific">Polarella glacialis</name>
    <name type="common">Dinoflagellate</name>
    <dbReference type="NCBI Taxonomy" id="89957"/>
    <lineage>
        <taxon>Eukaryota</taxon>
        <taxon>Sar</taxon>
        <taxon>Alveolata</taxon>
        <taxon>Dinophyceae</taxon>
        <taxon>Suessiales</taxon>
        <taxon>Suessiaceae</taxon>
        <taxon>Polarella</taxon>
    </lineage>
</organism>
<keyword evidence="3" id="KW-1185">Reference proteome</keyword>
<comment type="caution">
    <text evidence="2">The sequence shown here is derived from an EMBL/GenBank/DDBJ whole genome shotgun (WGS) entry which is preliminary data.</text>
</comment>
<feature type="compositionally biased region" description="Basic and acidic residues" evidence="1">
    <location>
        <begin position="183"/>
        <end position="194"/>
    </location>
</feature>
<feature type="compositionally biased region" description="Basic and acidic residues" evidence="1">
    <location>
        <begin position="109"/>
        <end position="120"/>
    </location>
</feature>
<dbReference type="AlphaFoldDB" id="A0A813I1Q7"/>
<name>A0A813I1Q7_POLGL</name>
<feature type="region of interest" description="Disordered" evidence="1">
    <location>
        <begin position="27"/>
        <end position="122"/>
    </location>
</feature>
<accession>A0A813I1Q7</accession>
<feature type="non-terminal residue" evidence="2">
    <location>
        <position position="1"/>
    </location>
</feature>
<proteinExistence type="predicted"/>
<sequence length="210" mass="23467">AQHQKLGKVLAKQYSQQQALEQQLAALQQMNQMSKPPRKKLTPLQSRHLSPEKPRSVMQDTPSPASLPDVDLGGPLDTWAEEPAEESMQNQASEENHGTDGFSQAFSDHGGEEAIRKEEAPMPSELQLPAGAEDEVLRWQQDVEQGEEQTVPIAQEPMPWGDCEAPWAHLEDPWEMDPPTWEQEPHPAEPESGRAPESSQADVEEEEVQK</sequence>
<gene>
    <name evidence="2" type="ORF">PGLA1383_LOCUS58213</name>
</gene>
<evidence type="ECO:0000313" key="3">
    <source>
        <dbReference type="Proteomes" id="UP000654075"/>
    </source>
</evidence>
<evidence type="ECO:0000256" key="1">
    <source>
        <dbReference type="SAM" id="MobiDB-lite"/>
    </source>
</evidence>
<feature type="region of interest" description="Disordered" evidence="1">
    <location>
        <begin position="145"/>
        <end position="210"/>
    </location>
</feature>
<dbReference type="EMBL" id="CAJNNV010033464">
    <property type="protein sequence ID" value="CAE8643924.1"/>
    <property type="molecule type" value="Genomic_DNA"/>
</dbReference>
<protein>
    <submittedName>
        <fullName evidence="2">Uncharacterized protein</fullName>
    </submittedName>
</protein>
<feature type="non-terminal residue" evidence="2">
    <location>
        <position position="210"/>
    </location>
</feature>
<evidence type="ECO:0000313" key="2">
    <source>
        <dbReference type="EMBL" id="CAE8643924.1"/>
    </source>
</evidence>